<gene>
    <name evidence="2" type="ORF">GCM10011573_38670</name>
</gene>
<dbReference type="Proteomes" id="UP000630615">
    <property type="component" value="Unassembled WGS sequence"/>
</dbReference>
<organism evidence="2 3">
    <name type="scientific">Enterococcus wangshanyuanii</name>
    <dbReference type="NCBI Taxonomy" id="2005703"/>
    <lineage>
        <taxon>Bacteria</taxon>
        <taxon>Bacillati</taxon>
        <taxon>Bacillota</taxon>
        <taxon>Bacilli</taxon>
        <taxon>Lactobacillales</taxon>
        <taxon>Enterococcaceae</taxon>
        <taxon>Enterococcus</taxon>
    </lineage>
</organism>
<evidence type="ECO:0000256" key="1">
    <source>
        <dbReference type="SAM" id="MobiDB-lite"/>
    </source>
</evidence>
<feature type="compositionally biased region" description="Polar residues" evidence="1">
    <location>
        <begin position="97"/>
        <end position="107"/>
    </location>
</feature>
<dbReference type="EMBL" id="BMKI01000024">
    <property type="protein sequence ID" value="GGD05498.1"/>
    <property type="molecule type" value="Genomic_DNA"/>
</dbReference>
<protein>
    <submittedName>
        <fullName evidence="2">Uncharacterized protein</fullName>
    </submittedName>
</protein>
<name>A0ABQ1PW02_9ENTE</name>
<feature type="region of interest" description="Disordered" evidence="1">
    <location>
        <begin position="1"/>
        <end position="113"/>
    </location>
</feature>
<accession>A0ABQ1PW02</accession>
<feature type="compositionally biased region" description="Polar residues" evidence="1">
    <location>
        <begin position="63"/>
        <end position="79"/>
    </location>
</feature>
<keyword evidence="3" id="KW-1185">Reference proteome</keyword>
<feature type="compositionally biased region" description="Basic and acidic residues" evidence="1">
    <location>
        <begin position="87"/>
        <end position="96"/>
    </location>
</feature>
<evidence type="ECO:0000313" key="2">
    <source>
        <dbReference type="EMBL" id="GGD05498.1"/>
    </source>
</evidence>
<comment type="caution">
    <text evidence="2">The sequence shown here is derived from an EMBL/GenBank/DDBJ whole genome shotgun (WGS) entry which is preliminary data.</text>
</comment>
<proteinExistence type="predicted"/>
<evidence type="ECO:0000313" key="3">
    <source>
        <dbReference type="Proteomes" id="UP000630615"/>
    </source>
</evidence>
<dbReference type="RefSeq" id="WP_088271817.1">
    <property type="nucleotide sequence ID" value="NZ_BMKI01000024.1"/>
</dbReference>
<feature type="compositionally biased region" description="Basic and acidic residues" evidence="1">
    <location>
        <begin position="34"/>
        <end position="61"/>
    </location>
</feature>
<sequence>MARQSNSNRKGFSPQNLLAGLDTELDNDISPTDKPSDNDELKETIDDQSKNDMDKKEKDDNLTDLNSLTEEQISENNADTVEELDHENEARTDKIQSQRPSETTNIEEPTRPSLDDLVNKVESKKAQENVYLHEDVKDDLEVFGKLIGKNNGGKSFVVETALLEYFERNSDYLEIARSKYGKKKKR</sequence>
<reference evidence="3" key="1">
    <citation type="journal article" date="2019" name="Int. J. Syst. Evol. Microbiol.">
        <title>The Global Catalogue of Microorganisms (GCM) 10K type strain sequencing project: providing services to taxonomists for standard genome sequencing and annotation.</title>
        <authorList>
            <consortium name="The Broad Institute Genomics Platform"/>
            <consortium name="The Broad Institute Genome Sequencing Center for Infectious Disease"/>
            <person name="Wu L."/>
            <person name="Ma J."/>
        </authorList>
    </citation>
    <scope>NUCLEOTIDE SEQUENCE [LARGE SCALE GENOMIC DNA]</scope>
    <source>
        <strain evidence="3">CGMCC 1.15942</strain>
    </source>
</reference>
<feature type="compositionally biased region" description="Polar residues" evidence="1">
    <location>
        <begin position="1"/>
        <end position="16"/>
    </location>
</feature>